<evidence type="ECO:0000256" key="1">
    <source>
        <dbReference type="SAM" id="MobiDB-lite"/>
    </source>
</evidence>
<dbReference type="Proteomes" id="UP000829354">
    <property type="component" value="Chromosome X"/>
</dbReference>
<dbReference type="EMBL" id="CP092625">
    <property type="protein sequence ID" value="UMM40742.1"/>
    <property type="molecule type" value="Genomic_DNA"/>
</dbReference>
<keyword evidence="3" id="KW-1185">Reference proteome</keyword>
<feature type="region of interest" description="Disordered" evidence="1">
    <location>
        <begin position="1"/>
        <end position="50"/>
    </location>
</feature>
<proteinExistence type="predicted"/>
<gene>
    <name evidence="2" type="ORF">L5515_017259</name>
</gene>
<feature type="compositionally biased region" description="Basic residues" evidence="1">
    <location>
        <begin position="1"/>
        <end position="13"/>
    </location>
</feature>
<feature type="compositionally biased region" description="Basic and acidic residues" evidence="1">
    <location>
        <begin position="30"/>
        <end position="46"/>
    </location>
</feature>
<protein>
    <submittedName>
        <fullName evidence="2">Uncharacterized protein</fullName>
    </submittedName>
</protein>
<sequence length="250" mass="30697">MPNRRVARQRKNATSHQGTSKGINLKRRRLSDSSESESKQDAQESRPKRKLARCVTYEDSKMVRLIRKLKKGPWILKQMTCLHRHLRRLQNWNRTLTIRMSWKKRTMNKRRNQFRRRSQNLEEQKMERCFLLQVLYKHSQKRKQNNYTEEQREILQAMLCETHHPSEEQKKNYYSSNTMQCLKSFSNYSNRLSKRSFSPHLPRTPRFFPYAPKIEQMRRRKQIVEMEHQKEMKQLREREREVLGSRMFQN</sequence>
<evidence type="ECO:0000313" key="3">
    <source>
        <dbReference type="Proteomes" id="UP000829354"/>
    </source>
</evidence>
<reference evidence="2 3" key="1">
    <citation type="submission" date="2022-04" db="EMBL/GenBank/DDBJ databases">
        <title>Chromosome-level reference genomes for two strains of Caenorhabditis briggsae: an improved platform for comparative genomics.</title>
        <authorList>
            <person name="Stevens L."/>
            <person name="Andersen E."/>
        </authorList>
    </citation>
    <scope>NUCLEOTIDE SEQUENCE [LARGE SCALE GENOMIC DNA]</scope>
    <source>
        <strain evidence="2">VX34</strain>
        <tissue evidence="2">Whole-organism</tissue>
    </source>
</reference>
<dbReference type="AlphaFoldDB" id="A0AAE9FDQ9"/>
<name>A0AAE9FDQ9_CAEBR</name>
<organism evidence="2 3">
    <name type="scientific">Caenorhabditis briggsae</name>
    <dbReference type="NCBI Taxonomy" id="6238"/>
    <lineage>
        <taxon>Eukaryota</taxon>
        <taxon>Metazoa</taxon>
        <taxon>Ecdysozoa</taxon>
        <taxon>Nematoda</taxon>
        <taxon>Chromadorea</taxon>
        <taxon>Rhabditida</taxon>
        <taxon>Rhabditina</taxon>
        <taxon>Rhabditomorpha</taxon>
        <taxon>Rhabditoidea</taxon>
        <taxon>Rhabditidae</taxon>
        <taxon>Peloderinae</taxon>
        <taxon>Caenorhabditis</taxon>
    </lineage>
</organism>
<accession>A0AAE9FDQ9</accession>
<evidence type="ECO:0000313" key="2">
    <source>
        <dbReference type="EMBL" id="UMM40742.1"/>
    </source>
</evidence>